<dbReference type="Proteomes" id="UP000830768">
    <property type="component" value="Chromosome 11"/>
</dbReference>
<organism evidence="1 2">
    <name type="scientific">Fusarium solani subsp. cucurbitae</name>
    <name type="common">Neocosmosporum cucurbitae</name>
    <dbReference type="NCBI Taxonomy" id="2747967"/>
    <lineage>
        <taxon>Eukaryota</taxon>
        <taxon>Fungi</taxon>
        <taxon>Dikarya</taxon>
        <taxon>Ascomycota</taxon>
        <taxon>Pezizomycotina</taxon>
        <taxon>Sordariomycetes</taxon>
        <taxon>Hypocreomycetidae</taxon>
        <taxon>Hypocreales</taxon>
        <taxon>Nectriaceae</taxon>
        <taxon>Fusarium</taxon>
        <taxon>Fusarium solani species complex</taxon>
    </lineage>
</organism>
<evidence type="ECO:0000313" key="1">
    <source>
        <dbReference type="EMBL" id="UPL02312.1"/>
    </source>
</evidence>
<evidence type="ECO:0000313" key="2">
    <source>
        <dbReference type="Proteomes" id="UP000830768"/>
    </source>
</evidence>
<proteinExistence type="predicted"/>
<protein>
    <submittedName>
        <fullName evidence="1">Uncharacterized protein</fullName>
    </submittedName>
</protein>
<reference evidence="1" key="1">
    <citation type="submission" date="2021-11" db="EMBL/GenBank/DDBJ databases">
        <title>Fusarium solani-melongenae Genome sequencing and assembly.</title>
        <authorList>
            <person name="Xie S."/>
            <person name="Huang L."/>
            <person name="Zhang X."/>
        </authorList>
    </citation>
    <scope>NUCLEOTIDE SEQUENCE</scope>
    <source>
        <strain evidence="1">CRI 24-3</strain>
    </source>
</reference>
<accession>A0ACD3ZM70</accession>
<dbReference type="EMBL" id="CP090039">
    <property type="protein sequence ID" value="UPL02312.1"/>
    <property type="molecule type" value="Genomic_DNA"/>
</dbReference>
<keyword evidence="2" id="KW-1185">Reference proteome</keyword>
<name>A0ACD3ZM70_FUSSC</name>
<sequence length="209" mass="23783">MNTTNTLTLLEDLQGLQGEPFGERLTTNTFWILLFLILINLVWTLCQLAELVFCKSVYCSTHNSDPASEDNNEPTQRDFIFLLLAQLVEGYLVTRLFAGITVIRFTEWSEATSHFDPPVLRYIFNVPAIAFLLITWIGILSLGAVILDIQWRYTKELLMLKIKGQNRGNYQGRQCAAETGNWGNSSEFDLECGLFMLDKEVPENLFGTT</sequence>
<gene>
    <name evidence="1" type="ORF">LCI18_013246</name>
</gene>